<keyword evidence="1" id="KW-0812">Transmembrane</keyword>
<comment type="caution">
    <text evidence="2">The sequence shown here is derived from an EMBL/GenBank/DDBJ whole genome shotgun (WGS) entry which is preliminary data.</text>
</comment>
<dbReference type="InterPro" id="IPR025495">
    <property type="entry name" value="DUF4386"/>
</dbReference>
<evidence type="ECO:0000256" key="1">
    <source>
        <dbReference type="SAM" id="Phobius"/>
    </source>
</evidence>
<evidence type="ECO:0000313" key="2">
    <source>
        <dbReference type="EMBL" id="GAJ16344.1"/>
    </source>
</evidence>
<feature type="non-terminal residue" evidence="2">
    <location>
        <position position="1"/>
    </location>
</feature>
<feature type="non-terminal residue" evidence="2">
    <location>
        <position position="99"/>
    </location>
</feature>
<proteinExistence type="predicted"/>
<feature type="transmembrane region" description="Helical" evidence="1">
    <location>
        <begin position="43"/>
        <end position="67"/>
    </location>
</feature>
<reference evidence="2" key="1">
    <citation type="journal article" date="2014" name="Front. Microbiol.">
        <title>High frequency of phylogenetically diverse reductive dehalogenase-homologous genes in deep subseafloor sedimentary metagenomes.</title>
        <authorList>
            <person name="Kawai M."/>
            <person name="Futagami T."/>
            <person name="Toyoda A."/>
            <person name="Takaki Y."/>
            <person name="Nishi S."/>
            <person name="Hori S."/>
            <person name="Arai W."/>
            <person name="Tsubouchi T."/>
            <person name="Morono Y."/>
            <person name="Uchiyama I."/>
            <person name="Ito T."/>
            <person name="Fujiyama A."/>
            <person name="Inagaki F."/>
            <person name="Takami H."/>
        </authorList>
    </citation>
    <scope>NUCLEOTIDE SEQUENCE</scope>
    <source>
        <strain evidence="2">Expedition CK06-06</strain>
    </source>
</reference>
<dbReference type="EMBL" id="BARW01041356">
    <property type="protein sequence ID" value="GAJ16344.1"/>
    <property type="molecule type" value="Genomic_DNA"/>
</dbReference>
<organism evidence="2">
    <name type="scientific">marine sediment metagenome</name>
    <dbReference type="NCBI Taxonomy" id="412755"/>
    <lineage>
        <taxon>unclassified sequences</taxon>
        <taxon>metagenomes</taxon>
        <taxon>ecological metagenomes</taxon>
    </lineage>
</organism>
<keyword evidence="1" id="KW-0472">Membrane</keyword>
<keyword evidence="1" id="KW-1133">Transmembrane helix</keyword>
<dbReference type="Pfam" id="PF14329">
    <property type="entry name" value="DUF4386"/>
    <property type="match status" value="1"/>
</dbReference>
<accession>X1UFN0</accession>
<protein>
    <submittedName>
        <fullName evidence="2">Uncharacterized protein</fullName>
    </submittedName>
</protein>
<name>X1UFN0_9ZZZZ</name>
<sequence length="99" mass="10747">GNENKIIIGALFVLVMGFALAMVPVMMFPIFKKHNEALALGYVVFRGALETVTYIASVICWLFLLILSQEYVKAGAPDASHFQTLGALLLKGNDSISTI</sequence>
<feature type="transmembrane region" description="Helical" evidence="1">
    <location>
        <begin position="6"/>
        <end position="31"/>
    </location>
</feature>
<gene>
    <name evidence="2" type="ORF">S12H4_61980</name>
</gene>
<dbReference type="AlphaFoldDB" id="X1UFN0"/>